<dbReference type="GO" id="GO:0004525">
    <property type="term" value="F:ribonuclease III activity"/>
    <property type="evidence" value="ECO:0007669"/>
    <property type="project" value="InterPro"/>
</dbReference>
<evidence type="ECO:0000256" key="2">
    <source>
        <dbReference type="ARBA" id="ARBA00022759"/>
    </source>
</evidence>
<keyword evidence="1" id="KW-0540">Nuclease</keyword>
<dbReference type="PANTHER" id="PTHR34276">
    <property type="entry name" value="MINI-RIBONUCLEASE 3"/>
    <property type="match status" value="1"/>
</dbReference>
<keyword evidence="3" id="KW-0378">Hydrolase</keyword>
<feature type="region of interest" description="Disordered" evidence="4">
    <location>
        <begin position="142"/>
        <end position="172"/>
    </location>
</feature>
<dbReference type="PANTHER" id="PTHR34276:SF1">
    <property type="entry name" value="MINI-RIBONUCLEASE 3"/>
    <property type="match status" value="1"/>
</dbReference>
<dbReference type="EMBL" id="BFEA01000200">
    <property type="protein sequence ID" value="GBG74315.1"/>
    <property type="molecule type" value="Genomic_DNA"/>
</dbReference>
<proteinExistence type="inferred from homology"/>
<keyword evidence="7" id="KW-1185">Reference proteome</keyword>
<dbReference type="GO" id="GO:0006396">
    <property type="term" value="P:RNA processing"/>
    <property type="evidence" value="ECO:0007669"/>
    <property type="project" value="InterPro"/>
</dbReference>
<keyword evidence="2" id="KW-0255">Endonuclease</keyword>
<dbReference type="HAMAP" id="MF_01468">
    <property type="entry name" value="RNase_Mini_III"/>
    <property type="match status" value="1"/>
</dbReference>
<protein>
    <recommendedName>
        <fullName evidence="5">RNase III domain-containing protein</fullName>
    </recommendedName>
</protein>
<reference evidence="6 7" key="1">
    <citation type="journal article" date="2018" name="Cell">
        <title>The Chara Genome: Secondary Complexity and Implications for Plant Terrestrialization.</title>
        <authorList>
            <person name="Nishiyama T."/>
            <person name="Sakayama H."/>
            <person name="Vries J.D."/>
            <person name="Buschmann H."/>
            <person name="Saint-Marcoux D."/>
            <person name="Ullrich K.K."/>
            <person name="Haas F.B."/>
            <person name="Vanderstraeten L."/>
            <person name="Becker D."/>
            <person name="Lang D."/>
            <person name="Vosolsobe S."/>
            <person name="Rombauts S."/>
            <person name="Wilhelmsson P.K.I."/>
            <person name="Janitza P."/>
            <person name="Kern R."/>
            <person name="Heyl A."/>
            <person name="Rumpler F."/>
            <person name="Villalobos L.I.A.C."/>
            <person name="Clay J.M."/>
            <person name="Skokan R."/>
            <person name="Toyoda A."/>
            <person name="Suzuki Y."/>
            <person name="Kagoshima H."/>
            <person name="Schijlen E."/>
            <person name="Tajeshwar N."/>
            <person name="Catarino B."/>
            <person name="Hetherington A.J."/>
            <person name="Saltykova A."/>
            <person name="Bonnot C."/>
            <person name="Breuninger H."/>
            <person name="Symeonidi A."/>
            <person name="Radhakrishnan G.V."/>
            <person name="Van Nieuwerburgh F."/>
            <person name="Deforce D."/>
            <person name="Chang C."/>
            <person name="Karol K.G."/>
            <person name="Hedrich R."/>
            <person name="Ulvskov P."/>
            <person name="Glockner G."/>
            <person name="Delwiche C.F."/>
            <person name="Petrasek J."/>
            <person name="Van de Peer Y."/>
            <person name="Friml J."/>
            <person name="Beilby M."/>
            <person name="Dolan L."/>
            <person name="Kohara Y."/>
            <person name="Sugano S."/>
            <person name="Fujiyama A."/>
            <person name="Delaux P.-M."/>
            <person name="Quint M."/>
            <person name="TheiBen G."/>
            <person name="Hagemann M."/>
            <person name="Harholt J."/>
            <person name="Dunand C."/>
            <person name="Zachgo S."/>
            <person name="Langdale J."/>
            <person name="Maumus F."/>
            <person name="Straeten D.V.D."/>
            <person name="Gould S.B."/>
            <person name="Rensing S.A."/>
        </authorList>
    </citation>
    <scope>NUCLEOTIDE SEQUENCE [LARGE SCALE GENOMIC DNA]</scope>
    <source>
        <strain evidence="6 7">S276</strain>
    </source>
</reference>
<evidence type="ECO:0000313" key="6">
    <source>
        <dbReference type="EMBL" id="GBG74315.1"/>
    </source>
</evidence>
<dbReference type="Gramene" id="GBG74315">
    <property type="protein sequence ID" value="GBG74315"/>
    <property type="gene ID" value="CBR_g18726"/>
</dbReference>
<dbReference type="Gene3D" id="1.10.1520.10">
    <property type="entry name" value="Ribonuclease III domain"/>
    <property type="match status" value="1"/>
</dbReference>
<name>A0A388KW69_CHABU</name>
<dbReference type="InterPro" id="IPR008226">
    <property type="entry name" value="Mini3_fam"/>
</dbReference>
<dbReference type="InterPro" id="IPR000999">
    <property type="entry name" value="RNase_III_dom"/>
</dbReference>
<dbReference type="Proteomes" id="UP000265515">
    <property type="component" value="Unassembled WGS sequence"/>
</dbReference>
<evidence type="ECO:0000256" key="3">
    <source>
        <dbReference type="ARBA" id="ARBA00022801"/>
    </source>
</evidence>
<feature type="region of interest" description="Disordered" evidence="4">
    <location>
        <begin position="222"/>
        <end position="243"/>
    </location>
</feature>
<gene>
    <name evidence="6" type="ORF">CBR_g18726</name>
</gene>
<accession>A0A388KW69</accession>
<dbReference type="Pfam" id="PF00636">
    <property type="entry name" value="Ribonuclease_3"/>
    <property type="match status" value="1"/>
</dbReference>
<evidence type="ECO:0000259" key="5">
    <source>
        <dbReference type="Pfam" id="PF00636"/>
    </source>
</evidence>
<feature type="compositionally biased region" description="Low complexity" evidence="4">
    <location>
        <begin position="142"/>
        <end position="162"/>
    </location>
</feature>
<dbReference type="AlphaFoldDB" id="A0A388KW69"/>
<comment type="caution">
    <text evidence="6">The sequence shown here is derived from an EMBL/GenBank/DDBJ whole genome shotgun (WGS) entry which is preliminary data.</text>
</comment>
<dbReference type="OrthoDB" id="495795at2759"/>
<dbReference type="CDD" id="cd00593">
    <property type="entry name" value="RIBOc"/>
    <property type="match status" value="1"/>
</dbReference>
<evidence type="ECO:0000256" key="1">
    <source>
        <dbReference type="ARBA" id="ARBA00022722"/>
    </source>
</evidence>
<dbReference type="InterPro" id="IPR036389">
    <property type="entry name" value="RNase_III_sf"/>
</dbReference>
<evidence type="ECO:0000313" key="7">
    <source>
        <dbReference type="Proteomes" id="UP000265515"/>
    </source>
</evidence>
<evidence type="ECO:0000256" key="4">
    <source>
        <dbReference type="SAM" id="MobiDB-lite"/>
    </source>
</evidence>
<organism evidence="6 7">
    <name type="scientific">Chara braunii</name>
    <name type="common">Braun's stonewort</name>
    <dbReference type="NCBI Taxonomy" id="69332"/>
    <lineage>
        <taxon>Eukaryota</taxon>
        <taxon>Viridiplantae</taxon>
        <taxon>Streptophyta</taxon>
        <taxon>Charophyceae</taxon>
        <taxon>Charales</taxon>
        <taxon>Characeae</taxon>
        <taxon>Chara</taxon>
    </lineage>
</organism>
<feature type="domain" description="RNase III" evidence="5">
    <location>
        <begin position="255"/>
        <end position="355"/>
    </location>
</feature>
<dbReference type="SUPFAM" id="SSF69065">
    <property type="entry name" value="RNase III domain-like"/>
    <property type="match status" value="1"/>
</dbReference>
<sequence length="399" mass="43692">MAAFQSVSGLCHQGQRNDISHCLQVTVGGYGYGPCTMRRALVWTGLGMHKWTKTPGAVYRELRAGEGQPEARAIKEGFRIRRTHGSQSRCRCRSIRTLTMTFGTGVGSVSFVRAFLVVPSLSLGSQLLSLSRLSASASTSSAGSLASLSGAPPSCSAARSSSPGGGGAEWNRNRGIDSCLPKKVGNRPGACAGENDDVALGYTEKNEDVVLTTSSTIFESNDVGNGCREMEKPRESWLPSPPNVSNPRASFNAAVLSYLGDVIYELYTRRHYLCPPQNLKRYNERVMTVVRCEAQSKFLRRLLKERFFTETEMDILRWGRNASSGSRKALRRAGGDVYSKATSLETLIGYLYLKDRERLEEMMSTIGFGSQWKGSEGSGKDLFAEFLHDMEPTSKSQEG</sequence>
<dbReference type="STRING" id="69332.A0A388KW69"/>